<keyword evidence="1" id="KW-0472">Membrane</keyword>
<evidence type="ECO:0000313" key="3">
    <source>
        <dbReference type="Proteomes" id="UP001055102"/>
    </source>
</evidence>
<evidence type="ECO:0000313" key="2">
    <source>
        <dbReference type="EMBL" id="GJE07583.1"/>
    </source>
</evidence>
<reference evidence="2" key="1">
    <citation type="journal article" date="2021" name="Front. Microbiol.">
        <title>Comprehensive Comparative Genomics and Phenotyping of Methylobacterium Species.</title>
        <authorList>
            <person name="Alessa O."/>
            <person name="Ogura Y."/>
            <person name="Fujitani Y."/>
            <person name="Takami H."/>
            <person name="Hayashi T."/>
            <person name="Sahin N."/>
            <person name="Tani A."/>
        </authorList>
    </citation>
    <scope>NUCLEOTIDE SEQUENCE</scope>
    <source>
        <strain evidence="2">LMG 23639</strain>
    </source>
</reference>
<keyword evidence="1" id="KW-0812">Transmembrane</keyword>
<accession>A0ABQ4T0C1</accession>
<keyword evidence="3" id="KW-1185">Reference proteome</keyword>
<feature type="transmembrane region" description="Helical" evidence="1">
    <location>
        <begin position="6"/>
        <end position="25"/>
    </location>
</feature>
<organism evidence="2 3">
    <name type="scientific">Methylobacterium jeotgali</name>
    <dbReference type="NCBI Taxonomy" id="381630"/>
    <lineage>
        <taxon>Bacteria</taxon>
        <taxon>Pseudomonadati</taxon>
        <taxon>Pseudomonadota</taxon>
        <taxon>Alphaproteobacteria</taxon>
        <taxon>Hyphomicrobiales</taxon>
        <taxon>Methylobacteriaceae</taxon>
        <taxon>Methylobacterium</taxon>
    </lineage>
</organism>
<comment type="caution">
    <text evidence="2">The sequence shown here is derived from an EMBL/GenBank/DDBJ whole genome shotgun (WGS) entry which is preliminary data.</text>
</comment>
<proteinExistence type="predicted"/>
<dbReference type="EMBL" id="BPQR01000048">
    <property type="protein sequence ID" value="GJE07583.1"/>
    <property type="molecule type" value="Genomic_DNA"/>
</dbReference>
<evidence type="ECO:0000256" key="1">
    <source>
        <dbReference type="SAM" id="Phobius"/>
    </source>
</evidence>
<name>A0ABQ4T0C1_9HYPH</name>
<dbReference type="Proteomes" id="UP001055102">
    <property type="component" value="Unassembled WGS sequence"/>
</dbReference>
<keyword evidence="1" id="KW-1133">Transmembrane helix</keyword>
<dbReference type="RefSeq" id="WP_238276833.1">
    <property type="nucleotide sequence ID" value="NZ_BPQR01000048.1"/>
</dbReference>
<protein>
    <submittedName>
        <fullName evidence="2">Uncharacterized protein</fullName>
    </submittedName>
</protein>
<gene>
    <name evidence="2" type="ORF">AOPFMNJM_2912</name>
</gene>
<reference evidence="2" key="2">
    <citation type="submission" date="2021-08" db="EMBL/GenBank/DDBJ databases">
        <authorList>
            <person name="Tani A."/>
            <person name="Ola A."/>
            <person name="Ogura Y."/>
            <person name="Katsura K."/>
            <person name="Hayashi T."/>
        </authorList>
    </citation>
    <scope>NUCLEOTIDE SEQUENCE</scope>
    <source>
        <strain evidence="2">LMG 23639</strain>
    </source>
</reference>
<sequence length="45" mass="4680">MTDLVTYYVLFAAVAANVFAVFYAADRLSGSFNTPAAGEFAAQGA</sequence>